<dbReference type="Proteomes" id="UP000663760">
    <property type="component" value="Chromosome 13"/>
</dbReference>
<accession>A0A7I8LAJ1</accession>
<evidence type="ECO:0000313" key="2">
    <source>
        <dbReference type="Proteomes" id="UP000663760"/>
    </source>
</evidence>
<dbReference type="PANTHER" id="PTHR17985:SF8">
    <property type="entry name" value="TRANSPORT AND GOLGI ORGANIZATION PROTEIN 2 HOMOLOG"/>
    <property type="match status" value="1"/>
</dbReference>
<keyword evidence="2" id="KW-1185">Reference proteome</keyword>
<reference evidence="1" key="1">
    <citation type="submission" date="2020-02" db="EMBL/GenBank/DDBJ databases">
        <authorList>
            <person name="Scholz U."/>
            <person name="Mascher M."/>
            <person name="Fiebig A."/>
        </authorList>
    </citation>
    <scope>NUCLEOTIDE SEQUENCE</scope>
</reference>
<dbReference type="PANTHER" id="PTHR17985">
    <property type="entry name" value="SER/THR-RICH PROTEIN T10 IN DGCR REGION"/>
    <property type="match status" value="1"/>
</dbReference>
<evidence type="ECO:0000313" key="1">
    <source>
        <dbReference type="EMBL" id="CAA7407091.1"/>
    </source>
</evidence>
<organism evidence="1 2">
    <name type="scientific">Spirodela intermedia</name>
    <name type="common">Intermediate duckweed</name>
    <dbReference type="NCBI Taxonomy" id="51605"/>
    <lineage>
        <taxon>Eukaryota</taxon>
        <taxon>Viridiplantae</taxon>
        <taxon>Streptophyta</taxon>
        <taxon>Embryophyta</taxon>
        <taxon>Tracheophyta</taxon>
        <taxon>Spermatophyta</taxon>
        <taxon>Magnoliopsida</taxon>
        <taxon>Liliopsida</taxon>
        <taxon>Araceae</taxon>
        <taxon>Lemnoideae</taxon>
        <taxon>Spirodela</taxon>
    </lineage>
</organism>
<protein>
    <submittedName>
        <fullName evidence="1">Uncharacterized protein</fullName>
    </submittedName>
</protein>
<dbReference type="OrthoDB" id="191601at2759"/>
<dbReference type="AlphaFoldDB" id="A0A7I8LAJ1"/>
<dbReference type="EMBL" id="LR746276">
    <property type="protein sequence ID" value="CAA7407091.1"/>
    <property type="molecule type" value="Genomic_DNA"/>
</dbReference>
<sequence>MCISAWIWQAHPSYPFLLVLNRDEYHERPTMTAEWWGDGTQKILGGRDVQAGGTWLGCTRNGRLAFLTNVLEPDPFPDAKSRGALPVKFLECEKSPLEFAEEVAGEADKYNGFNLVLADLCSKTMVYVSNRPKGEPASIKLVPPGLHVLSNAGLDSPWHKALRLGKGFKELLYKYDAEEEIPARELVKQLMCDRVKAERDRLPNTGCDSDWEWNLSSIFVEVDTKRGRYGTRSTAVVAARPSGDVEFYEAYLEMGVWKDHTIRYQIESLHQ</sequence>
<gene>
    <name evidence="1" type="ORF">SI8410_13017769</name>
</gene>
<dbReference type="InterPro" id="IPR008551">
    <property type="entry name" value="TANGO2"/>
</dbReference>
<dbReference type="Pfam" id="PF05742">
    <property type="entry name" value="TANGO2"/>
    <property type="match status" value="1"/>
</dbReference>
<name>A0A7I8LAJ1_SPIIN</name>
<proteinExistence type="predicted"/>